<feature type="binding site" evidence="14">
    <location>
        <position position="44"/>
    </location>
    <ligand>
        <name>L-threonine</name>
        <dbReference type="ChEBI" id="CHEBI:57926"/>
    </ligand>
</feature>
<dbReference type="GO" id="GO:0008033">
    <property type="term" value="P:tRNA processing"/>
    <property type="evidence" value="ECO:0007669"/>
    <property type="project" value="UniProtKB-KW"/>
</dbReference>
<evidence type="ECO:0000256" key="12">
    <source>
        <dbReference type="ARBA" id="ARBA00048366"/>
    </source>
</evidence>
<dbReference type="Gene3D" id="3.40.50.11030">
    <property type="entry name" value="Threonylcarbamoyl-AMP synthase, C-terminal domain"/>
    <property type="match status" value="1"/>
</dbReference>
<dbReference type="PANTHER" id="PTHR17490">
    <property type="entry name" value="SUA5"/>
    <property type="match status" value="1"/>
</dbReference>
<dbReference type="Pfam" id="PF03481">
    <property type="entry name" value="Sua5_C"/>
    <property type="match status" value="1"/>
</dbReference>
<feature type="binding site" evidence="14">
    <location>
        <position position="71"/>
    </location>
    <ligand>
        <name>ATP</name>
        <dbReference type="ChEBI" id="CHEBI:30616"/>
    </ligand>
</feature>
<dbReference type="AlphaFoldDB" id="A0A2T2WEE7"/>
<dbReference type="InterPro" id="IPR005145">
    <property type="entry name" value="Sua5_C"/>
</dbReference>
<dbReference type="GO" id="GO:0000049">
    <property type="term" value="F:tRNA binding"/>
    <property type="evidence" value="ECO:0007669"/>
    <property type="project" value="TreeGrafter"/>
</dbReference>
<feature type="domain" description="YrdC-like" evidence="16">
    <location>
        <begin position="22"/>
        <end position="208"/>
    </location>
</feature>
<dbReference type="Gene3D" id="3.90.870.10">
    <property type="entry name" value="DHBP synthase"/>
    <property type="match status" value="1"/>
</dbReference>
<dbReference type="NCBIfam" id="TIGR00057">
    <property type="entry name" value="L-threonylcarbamoyladenylate synthase"/>
    <property type="match status" value="1"/>
</dbReference>
<evidence type="ECO:0000256" key="5">
    <source>
        <dbReference type="ARBA" id="ARBA00022490"/>
    </source>
</evidence>
<evidence type="ECO:0000256" key="7">
    <source>
        <dbReference type="ARBA" id="ARBA00022694"/>
    </source>
</evidence>
<dbReference type="PANTHER" id="PTHR17490:SF16">
    <property type="entry name" value="THREONYLCARBAMOYL-AMP SYNTHASE"/>
    <property type="match status" value="1"/>
</dbReference>
<dbReference type="EMBL" id="PXYV01000056">
    <property type="protein sequence ID" value="PSR20604.1"/>
    <property type="molecule type" value="Genomic_DNA"/>
</dbReference>
<comment type="subcellular location">
    <subcellularLocation>
        <location evidence="1 13">Cytoplasm</location>
    </subcellularLocation>
</comment>
<comment type="catalytic activity">
    <reaction evidence="12 13">
        <text>L-threonine + hydrogencarbonate + ATP = L-threonylcarbamoyladenylate + diphosphate + H2O</text>
        <dbReference type="Rhea" id="RHEA:36407"/>
        <dbReference type="ChEBI" id="CHEBI:15377"/>
        <dbReference type="ChEBI" id="CHEBI:17544"/>
        <dbReference type="ChEBI" id="CHEBI:30616"/>
        <dbReference type="ChEBI" id="CHEBI:33019"/>
        <dbReference type="ChEBI" id="CHEBI:57926"/>
        <dbReference type="ChEBI" id="CHEBI:73682"/>
        <dbReference type="EC" id="2.7.7.87"/>
    </reaction>
</comment>
<dbReference type="Pfam" id="PF01300">
    <property type="entry name" value="Sua5_yciO_yrdC"/>
    <property type="match status" value="1"/>
</dbReference>
<name>A0A2T2WEE7_9FIRM</name>
<evidence type="ECO:0000256" key="6">
    <source>
        <dbReference type="ARBA" id="ARBA00022679"/>
    </source>
</evidence>
<comment type="function">
    <text evidence="13">Required for the formation of a threonylcarbamoyl group on adenosine at position 37 (t(6)A37) in tRNAs that read codons beginning with adenine.</text>
</comment>
<dbReference type="GO" id="GO:0006450">
    <property type="term" value="P:regulation of translational fidelity"/>
    <property type="evidence" value="ECO:0007669"/>
    <property type="project" value="TreeGrafter"/>
</dbReference>
<dbReference type="GO" id="GO:0005737">
    <property type="term" value="C:cytoplasm"/>
    <property type="evidence" value="ECO:0007669"/>
    <property type="project" value="UniProtKB-SubCell"/>
</dbReference>
<dbReference type="Proteomes" id="UP000241848">
    <property type="component" value="Unassembled WGS sequence"/>
</dbReference>
<keyword evidence="7 13" id="KW-0819">tRNA processing</keyword>
<feature type="binding site" evidence="14">
    <location>
        <position position="150"/>
    </location>
    <ligand>
        <name>L-threonine</name>
        <dbReference type="ChEBI" id="CHEBI:57926"/>
    </ligand>
</feature>
<dbReference type="InterPro" id="IPR010923">
    <property type="entry name" value="T(6)A37_SUA5"/>
</dbReference>
<dbReference type="PIRSF" id="PIRSF004930">
    <property type="entry name" value="Tln_factor_SUA5"/>
    <property type="match status" value="1"/>
</dbReference>
<evidence type="ECO:0000256" key="2">
    <source>
        <dbReference type="ARBA" id="ARBA00007663"/>
    </source>
</evidence>
<keyword evidence="10 13" id="KW-0067">ATP-binding</keyword>
<dbReference type="InterPro" id="IPR017945">
    <property type="entry name" value="DHBP_synth_RibB-like_a/b_dom"/>
</dbReference>
<gene>
    <name evidence="17" type="ORF">C7B45_14190</name>
</gene>
<evidence type="ECO:0000313" key="18">
    <source>
        <dbReference type="Proteomes" id="UP000241848"/>
    </source>
</evidence>
<keyword evidence="8 13" id="KW-0548">Nucleotidyltransferase</keyword>
<keyword evidence="9 13" id="KW-0547">Nucleotide-binding</keyword>
<evidence type="ECO:0000256" key="3">
    <source>
        <dbReference type="ARBA" id="ARBA00012584"/>
    </source>
</evidence>
<feature type="binding site" evidence="14">
    <location>
        <position position="67"/>
    </location>
    <ligand>
        <name>ATP</name>
        <dbReference type="ChEBI" id="CHEBI:30616"/>
    </ligand>
</feature>
<dbReference type="EC" id="2.7.7.87" evidence="3 13"/>
<dbReference type="GO" id="GO:0061710">
    <property type="term" value="F:L-threonylcarbamoyladenylate synthase"/>
    <property type="evidence" value="ECO:0007669"/>
    <property type="project" value="UniProtKB-EC"/>
</dbReference>
<dbReference type="PROSITE" id="PS51163">
    <property type="entry name" value="YRDC"/>
    <property type="match status" value="1"/>
</dbReference>
<evidence type="ECO:0000313" key="17">
    <source>
        <dbReference type="EMBL" id="PSR20604.1"/>
    </source>
</evidence>
<evidence type="ECO:0000256" key="14">
    <source>
        <dbReference type="PIRSR" id="PIRSR004930-1"/>
    </source>
</evidence>
<evidence type="ECO:0000259" key="16">
    <source>
        <dbReference type="PROSITE" id="PS51163"/>
    </source>
</evidence>
<comment type="similarity">
    <text evidence="2 13">Belongs to the SUA5 family.</text>
</comment>
<feature type="binding site" evidence="14">
    <location>
        <position position="239"/>
    </location>
    <ligand>
        <name>ATP</name>
        <dbReference type="ChEBI" id="CHEBI:30616"/>
    </ligand>
</feature>
<keyword evidence="6 13" id="KW-0808">Transferase</keyword>
<feature type="binding site" evidence="14">
    <location>
        <position position="130"/>
    </location>
    <ligand>
        <name>L-threonine</name>
        <dbReference type="ChEBI" id="CHEBI:57926"/>
    </ligand>
</feature>
<evidence type="ECO:0000256" key="13">
    <source>
        <dbReference type="PIRNR" id="PIRNR004930"/>
    </source>
</evidence>
<feature type="binding site" evidence="14">
    <location>
        <position position="76"/>
    </location>
    <ligand>
        <name>L-threonine</name>
        <dbReference type="ChEBI" id="CHEBI:57926"/>
    </ligand>
</feature>
<reference evidence="17 18" key="1">
    <citation type="journal article" date="2014" name="BMC Genomics">
        <title>Comparison of environmental and isolate Sulfobacillus genomes reveals diverse carbon, sulfur, nitrogen, and hydrogen metabolisms.</title>
        <authorList>
            <person name="Justice N.B."/>
            <person name="Norman A."/>
            <person name="Brown C.T."/>
            <person name="Singh A."/>
            <person name="Thomas B.C."/>
            <person name="Banfield J.F."/>
        </authorList>
    </citation>
    <scope>NUCLEOTIDE SEQUENCE [LARGE SCALE GENOMIC DNA]</scope>
    <source>
        <strain evidence="17">AMDSBA3</strain>
    </source>
</reference>
<accession>A0A2T2WEE7</accession>
<comment type="caution">
    <text evidence="17">The sequence shown here is derived from an EMBL/GenBank/DDBJ whole genome shotgun (WGS) entry which is preliminary data.</text>
</comment>
<feature type="binding site" evidence="14">
    <location>
        <position position="204"/>
    </location>
    <ligand>
        <name>ATP</name>
        <dbReference type="ChEBI" id="CHEBI:30616"/>
    </ligand>
</feature>
<sequence>MGWTEHTHERRGHPTNTTILTSDALGPAIRALREGQVVAFPTETVYGLGADGLNDAACRRIFVAKGRPSDNPLILHVLGPEDLEGLVAELPVAAQRLIAAFWPGPLTVVVPATEKVPLSVRAGLDTVAVRAPSHPVARRLIAGLGSPIAAPSANLSGRPSPTTASAVYEDMRGRIPFIVDGGSAEVGLESTVVDCTTQPVTLLRAGGIGRGRLCDVVGEVVIATANSPVRSPGMKYRHYAPKSPLIWVQSTDDAFVRRILPDIVSAHRRWALIAPDVMKGLQASWFYGLGSDDVSAAHRLFDAMRTMDQHNPDAIVVIWESQGGLGLAISNRLEKASGRRVMPE</sequence>
<evidence type="ECO:0000256" key="1">
    <source>
        <dbReference type="ARBA" id="ARBA00004496"/>
    </source>
</evidence>
<proteinExistence type="inferred from homology"/>
<feature type="region of interest" description="Disordered" evidence="15">
    <location>
        <begin position="1"/>
        <end position="20"/>
    </location>
</feature>
<keyword evidence="5 13" id="KW-0963">Cytoplasm</keyword>
<evidence type="ECO:0000256" key="4">
    <source>
        <dbReference type="ARBA" id="ARBA00015492"/>
    </source>
</evidence>
<evidence type="ECO:0000256" key="8">
    <source>
        <dbReference type="ARBA" id="ARBA00022695"/>
    </source>
</evidence>
<feature type="binding site" evidence="14">
    <location>
        <position position="160"/>
    </location>
    <ligand>
        <name>ATP</name>
        <dbReference type="ChEBI" id="CHEBI:30616"/>
    </ligand>
</feature>
<dbReference type="InterPro" id="IPR050156">
    <property type="entry name" value="TC-AMP_synthase_SUA5"/>
</dbReference>
<protein>
    <recommendedName>
        <fullName evidence="4 13">Threonylcarbamoyl-AMP synthase</fullName>
        <shortName evidence="13">TC-AMP synthase</shortName>
        <ecNumber evidence="3 13">2.7.7.87</ecNumber>
    </recommendedName>
    <alternativeName>
        <fullName evidence="11 13">L-threonylcarbamoyladenylate synthase</fullName>
    </alternativeName>
</protein>
<dbReference type="GO" id="GO:0005524">
    <property type="term" value="F:ATP binding"/>
    <property type="evidence" value="ECO:0007669"/>
    <property type="project" value="UniProtKB-UniRule"/>
</dbReference>
<dbReference type="SUPFAM" id="SSF55821">
    <property type="entry name" value="YrdC/RibB"/>
    <property type="match status" value="1"/>
</dbReference>
<evidence type="ECO:0000256" key="10">
    <source>
        <dbReference type="ARBA" id="ARBA00022840"/>
    </source>
</evidence>
<feature type="binding site" evidence="14">
    <location>
        <position position="126"/>
    </location>
    <ligand>
        <name>ATP</name>
        <dbReference type="ChEBI" id="CHEBI:30616"/>
    </ligand>
</feature>
<evidence type="ECO:0000256" key="9">
    <source>
        <dbReference type="ARBA" id="ARBA00022741"/>
    </source>
</evidence>
<dbReference type="InterPro" id="IPR006070">
    <property type="entry name" value="Sua5-like_dom"/>
</dbReference>
<dbReference type="GO" id="GO:0003725">
    <property type="term" value="F:double-stranded RNA binding"/>
    <property type="evidence" value="ECO:0007669"/>
    <property type="project" value="UniProtKB-UniRule"/>
</dbReference>
<feature type="binding site" evidence="14">
    <location>
        <position position="152"/>
    </location>
    <ligand>
        <name>ATP</name>
        <dbReference type="ChEBI" id="CHEBI:30616"/>
    </ligand>
</feature>
<evidence type="ECO:0000256" key="15">
    <source>
        <dbReference type="SAM" id="MobiDB-lite"/>
    </source>
</evidence>
<dbReference type="FunFam" id="3.90.870.10:FF:000009">
    <property type="entry name" value="Threonylcarbamoyl-AMP synthase, putative"/>
    <property type="match status" value="1"/>
</dbReference>
<dbReference type="InterPro" id="IPR038385">
    <property type="entry name" value="Sua5/YwlC_C"/>
</dbReference>
<organism evidence="17 18">
    <name type="scientific">Sulfobacillus acidophilus</name>
    <dbReference type="NCBI Taxonomy" id="53633"/>
    <lineage>
        <taxon>Bacteria</taxon>
        <taxon>Bacillati</taxon>
        <taxon>Bacillota</taxon>
        <taxon>Clostridia</taxon>
        <taxon>Eubacteriales</taxon>
        <taxon>Clostridiales Family XVII. Incertae Sedis</taxon>
        <taxon>Sulfobacillus</taxon>
    </lineage>
</organism>
<feature type="binding site" evidence="14">
    <location>
        <position position="190"/>
    </location>
    <ligand>
        <name>L-threonine</name>
        <dbReference type="ChEBI" id="CHEBI:57926"/>
    </ligand>
</feature>
<evidence type="ECO:0000256" key="11">
    <source>
        <dbReference type="ARBA" id="ARBA00029774"/>
    </source>
</evidence>